<accession>A0A2U1UK48</accession>
<name>A0A2U1UK48_9GAMM</name>
<evidence type="ECO:0000313" key="4">
    <source>
        <dbReference type="Proteomes" id="UP000303847"/>
    </source>
</evidence>
<sequence length="120" mass="13949">MDKIKFLYKLSISIIVLLIIPFFIFYFIKPYDLGFIEKFLTYSAAVLIPFLLLKLFLKKTIRKNETITIIVAIIIFSLFITVSDFFHEGTKNYFYLAILGVSIISFVSAVILYNRSKKQG</sequence>
<evidence type="ECO:0000313" key="2">
    <source>
        <dbReference type="EMBL" id="QCR03565.1"/>
    </source>
</evidence>
<reference evidence="2 4" key="2">
    <citation type="submission" date="2018-11" db="EMBL/GenBank/DDBJ databases">
        <title>Genome sequences of Brenneria nigrifluens and Brenneria rubrifaciens.</title>
        <authorList>
            <person name="Poret-Peterson A.T."/>
            <person name="McClean A.E."/>
            <person name="Kluepfel D.A."/>
        </authorList>
    </citation>
    <scope>NUCLEOTIDE SEQUENCE [LARGE SCALE GENOMIC DNA]</scope>
    <source>
        <strain evidence="2 4">ATCC 13028</strain>
    </source>
</reference>
<proteinExistence type="predicted"/>
<dbReference type="Proteomes" id="UP000295985">
    <property type="component" value="Unassembled WGS sequence"/>
</dbReference>
<dbReference type="EMBL" id="CP034036">
    <property type="protein sequence ID" value="QCR03565.1"/>
    <property type="molecule type" value="Genomic_DNA"/>
</dbReference>
<keyword evidence="4" id="KW-1185">Reference proteome</keyword>
<dbReference type="Proteomes" id="UP000303847">
    <property type="component" value="Chromosome"/>
</dbReference>
<dbReference type="RefSeq" id="WP_040342893.1">
    <property type="nucleotide sequence ID" value="NZ_CP034036.1"/>
</dbReference>
<organism evidence="1 3">
    <name type="scientific">Brenneria nigrifluens DSM 30175 = ATCC 13028</name>
    <dbReference type="NCBI Taxonomy" id="1121120"/>
    <lineage>
        <taxon>Bacteria</taxon>
        <taxon>Pseudomonadati</taxon>
        <taxon>Pseudomonadota</taxon>
        <taxon>Gammaproteobacteria</taxon>
        <taxon>Enterobacterales</taxon>
        <taxon>Pectobacteriaceae</taxon>
        <taxon>Brenneria</taxon>
    </lineage>
</organism>
<dbReference type="AlphaFoldDB" id="A0A2U1UK48"/>
<evidence type="ECO:0000313" key="3">
    <source>
        <dbReference type="Proteomes" id="UP000295985"/>
    </source>
</evidence>
<gene>
    <name evidence="1" type="ORF">DDT54_17475</name>
    <name evidence="2" type="ORF">EH206_04695</name>
</gene>
<dbReference type="EMBL" id="QDKK01000033">
    <property type="protein sequence ID" value="PWC22038.1"/>
    <property type="molecule type" value="Genomic_DNA"/>
</dbReference>
<protein>
    <submittedName>
        <fullName evidence="1">Uncharacterized protein</fullName>
    </submittedName>
</protein>
<reference evidence="1 3" key="1">
    <citation type="submission" date="2018-04" db="EMBL/GenBank/DDBJ databases">
        <title>Brenneria corticis sp.nov.</title>
        <authorList>
            <person name="Li Y."/>
        </authorList>
    </citation>
    <scope>NUCLEOTIDE SEQUENCE [LARGE SCALE GENOMIC DNA]</scope>
    <source>
        <strain evidence="1 3">LMG 2694</strain>
    </source>
</reference>
<evidence type="ECO:0000313" key="1">
    <source>
        <dbReference type="EMBL" id="PWC22038.1"/>
    </source>
</evidence>